<dbReference type="Proteomes" id="UP000759131">
    <property type="component" value="Unassembled WGS sequence"/>
</dbReference>
<organism evidence="2">
    <name type="scientific">Medioppia subpectinata</name>
    <dbReference type="NCBI Taxonomy" id="1979941"/>
    <lineage>
        <taxon>Eukaryota</taxon>
        <taxon>Metazoa</taxon>
        <taxon>Ecdysozoa</taxon>
        <taxon>Arthropoda</taxon>
        <taxon>Chelicerata</taxon>
        <taxon>Arachnida</taxon>
        <taxon>Acari</taxon>
        <taxon>Acariformes</taxon>
        <taxon>Sarcoptiformes</taxon>
        <taxon>Oribatida</taxon>
        <taxon>Brachypylina</taxon>
        <taxon>Oppioidea</taxon>
        <taxon>Oppiidae</taxon>
        <taxon>Medioppia</taxon>
    </lineage>
</organism>
<sequence length="352" mass="39010">MAELESNLETVCEHEPKVESRTVATRSHGDVRVHVQGSLDQMQSKAVFLTVHDIGANHSSWKDFVDNESMLEIKNRSVFVHLDVCGQEADAEDLEGDFPTIQQISHCEEVLADVLDALHVPLVVGLGEGAGANILARFALRHPERVLGLVLVHLVSAEVGFLDALKDRLFFRRNSQQMSPLDIVALHKIGKERDETSRRLMDAYGARVQTINARNLRKYVTAYMERKEIADLRELDVLLVTGAKSPYCAGVEAIHSKCNKTKTSLLKVDECTDVISEFPDKLAQSLLLFAKGLGFLTSCPSADGKSRPEDSGLHRSPAHSLDGGIRFNDNELVINNEEFVRRSKPEFNGSSV</sequence>
<dbReference type="Pfam" id="PF03096">
    <property type="entry name" value="Ndr"/>
    <property type="match status" value="1"/>
</dbReference>
<evidence type="ECO:0000313" key="3">
    <source>
        <dbReference type="Proteomes" id="UP000759131"/>
    </source>
</evidence>
<reference evidence="2" key="1">
    <citation type="submission" date="2020-11" db="EMBL/GenBank/DDBJ databases">
        <authorList>
            <person name="Tran Van P."/>
        </authorList>
    </citation>
    <scope>NUCLEOTIDE SEQUENCE</scope>
</reference>
<protein>
    <recommendedName>
        <fullName evidence="4">N-myc downstream regulated</fullName>
    </recommendedName>
</protein>
<dbReference type="InterPro" id="IPR004142">
    <property type="entry name" value="NDRG"/>
</dbReference>
<evidence type="ECO:0008006" key="4">
    <source>
        <dbReference type="Google" id="ProtNLM"/>
    </source>
</evidence>
<keyword evidence="3" id="KW-1185">Reference proteome</keyword>
<evidence type="ECO:0000256" key="1">
    <source>
        <dbReference type="ARBA" id="ARBA00005598"/>
    </source>
</evidence>
<dbReference type="Gene3D" id="3.40.50.1820">
    <property type="entry name" value="alpha/beta hydrolase"/>
    <property type="match status" value="1"/>
</dbReference>
<feature type="non-terminal residue" evidence="2">
    <location>
        <position position="1"/>
    </location>
</feature>
<gene>
    <name evidence="2" type="ORF">OSB1V03_LOCUS19913</name>
</gene>
<name>A0A7R9LLX4_9ACAR</name>
<dbReference type="EMBL" id="OC885293">
    <property type="protein sequence ID" value="CAD7644127.1"/>
    <property type="molecule type" value="Genomic_DNA"/>
</dbReference>
<comment type="similarity">
    <text evidence="1">Belongs to the NDRG family.</text>
</comment>
<proteinExistence type="inferred from homology"/>
<dbReference type="SUPFAM" id="SSF53474">
    <property type="entry name" value="alpha/beta-Hydrolases"/>
    <property type="match status" value="1"/>
</dbReference>
<dbReference type="EMBL" id="CAJPIZ010030718">
    <property type="protein sequence ID" value="CAG2119966.1"/>
    <property type="molecule type" value="Genomic_DNA"/>
</dbReference>
<dbReference type="PANTHER" id="PTHR11034">
    <property type="entry name" value="N-MYC DOWNSTREAM REGULATED"/>
    <property type="match status" value="1"/>
</dbReference>
<accession>A0A7R9LLX4</accession>
<dbReference type="AlphaFoldDB" id="A0A7R9LLX4"/>
<dbReference type="OrthoDB" id="191979at2759"/>
<dbReference type="InterPro" id="IPR029058">
    <property type="entry name" value="AB_hydrolase_fold"/>
</dbReference>
<evidence type="ECO:0000313" key="2">
    <source>
        <dbReference type="EMBL" id="CAD7644127.1"/>
    </source>
</evidence>